<evidence type="ECO:0000313" key="1">
    <source>
        <dbReference type="EMBL" id="REE06938.1"/>
    </source>
</evidence>
<evidence type="ECO:0000313" key="2">
    <source>
        <dbReference type="Proteomes" id="UP000256919"/>
    </source>
</evidence>
<comment type="caution">
    <text evidence="1">The sequence shown here is derived from an EMBL/GenBank/DDBJ whole genome shotgun (WGS) entry which is preliminary data.</text>
</comment>
<dbReference type="AlphaFoldDB" id="A0A3D9LHV7"/>
<organism evidence="1 2">
    <name type="scientific">Winogradskyella pacifica</name>
    <dbReference type="NCBI Taxonomy" id="664642"/>
    <lineage>
        <taxon>Bacteria</taxon>
        <taxon>Pseudomonadati</taxon>
        <taxon>Bacteroidota</taxon>
        <taxon>Flavobacteriia</taxon>
        <taxon>Flavobacteriales</taxon>
        <taxon>Flavobacteriaceae</taxon>
        <taxon>Winogradskyella</taxon>
    </lineage>
</organism>
<gene>
    <name evidence="1" type="ORF">DFQ09_1253</name>
</gene>
<dbReference type="RefSeq" id="WP_115813092.1">
    <property type="nucleotide sequence ID" value="NZ_QREI01000025.1"/>
</dbReference>
<keyword evidence="2" id="KW-1185">Reference proteome</keyword>
<dbReference type="Proteomes" id="UP000256919">
    <property type="component" value="Unassembled WGS sequence"/>
</dbReference>
<dbReference type="EMBL" id="QREI01000025">
    <property type="protein sequence ID" value="REE06938.1"/>
    <property type="molecule type" value="Genomic_DNA"/>
</dbReference>
<accession>A0A3D9LHV7</accession>
<name>A0A3D9LHV7_9FLAO</name>
<proteinExistence type="predicted"/>
<protein>
    <submittedName>
        <fullName evidence="1">Uncharacterized protein</fullName>
    </submittedName>
</protein>
<reference evidence="1 2" key="1">
    <citation type="submission" date="2018-07" db="EMBL/GenBank/DDBJ databases">
        <title>Genomic Encyclopedia of Type Strains, Phase III (KMG-III): the genomes of soil and plant-associated and newly described type strains.</title>
        <authorList>
            <person name="Whitman W."/>
        </authorList>
    </citation>
    <scope>NUCLEOTIDE SEQUENCE [LARGE SCALE GENOMIC DNA]</scope>
    <source>
        <strain evidence="1 2">CECT 7948</strain>
    </source>
</reference>
<sequence length="200" mass="23498">MNKNKENFEYVYVEKDGTVRELDNEEIEYLQSEFKLGDGARPYIKINYEQLAPDKKISGFLHRNKVPENIEIMKTDIRYVEFGYPINICDSNRVIELHVGIFSVYVLGGWDVEVHNFTFTLTNIKTGRIINPRDTQWRIQSYECGYLAKKIKVLDIPESGNYLIDFKNLDSLKVWNARLPLIFRIFKKPIKKQNIAISII</sequence>
<dbReference type="OrthoDB" id="1428168at2"/>